<name>A0A2I1GUV9_9GLOM</name>
<organism evidence="1 2">
    <name type="scientific">Rhizophagus irregularis</name>
    <dbReference type="NCBI Taxonomy" id="588596"/>
    <lineage>
        <taxon>Eukaryota</taxon>
        <taxon>Fungi</taxon>
        <taxon>Fungi incertae sedis</taxon>
        <taxon>Mucoromycota</taxon>
        <taxon>Glomeromycotina</taxon>
        <taxon>Glomeromycetes</taxon>
        <taxon>Glomerales</taxon>
        <taxon>Glomeraceae</taxon>
        <taxon>Rhizophagus</taxon>
    </lineage>
</organism>
<dbReference type="Gene3D" id="1.25.40.10">
    <property type="entry name" value="Tetratricopeptide repeat domain"/>
    <property type="match status" value="1"/>
</dbReference>
<dbReference type="EMBL" id="LLXI01000876">
    <property type="protein sequence ID" value="PKY50430.1"/>
    <property type="molecule type" value="Genomic_DNA"/>
</dbReference>
<dbReference type="Proteomes" id="UP000234323">
    <property type="component" value="Unassembled WGS sequence"/>
</dbReference>
<sequence length="52" mass="6006">MYELGLCHNDREGVEKDYNKAFELFKQSTGRGFPGGMMMLLMLGYCYDEGCR</sequence>
<evidence type="ECO:0000313" key="2">
    <source>
        <dbReference type="Proteomes" id="UP000234323"/>
    </source>
</evidence>
<dbReference type="Pfam" id="PF08238">
    <property type="entry name" value="Sel1"/>
    <property type="match status" value="2"/>
</dbReference>
<comment type="caution">
    <text evidence="1">The sequence shown here is derived from an EMBL/GenBank/DDBJ whole genome shotgun (WGS) entry which is preliminary data.</text>
</comment>
<dbReference type="SUPFAM" id="SSF81901">
    <property type="entry name" value="HCP-like"/>
    <property type="match status" value="1"/>
</dbReference>
<dbReference type="AlphaFoldDB" id="A0A2I1GUV9"/>
<dbReference type="InterPro" id="IPR006597">
    <property type="entry name" value="Sel1-like"/>
</dbReference>
<keyword evidence="2" id="KW-1185">Reference proteome</keyword>
<proteinExistence type="predicted"/>
<accession>A0A2I1GUV9</accession>
<protein>
    <submittedName>
        <fullName evidence="1">Uncharacterized protein</fullName>
    </submittedName>
</protein>
<gene>
    <name evidence="1" type="ORF">RhiirA4_466920</name>
</gene>
<evidence type="ECO:0000313" key="1">
    <source>
        <dbReference type="EMBL" id="PKY50430.1"/>
    </source>
</evidence>
<dbReference type="InterPro" id="IPR011990">
    <property type="entry name" value="TPR-like_helical_dom_sf"/>
</dbReference>
<reference evidence="1 2" key="1">
    <citation type="submission" date="2015-10" db="EMBL/GenBank/DDBJ databases">
        <title>Genome analyses suggest a sexual origin of heterokaryosis in a supposedly ancient asexual fungus.</title>
        <authorList>
            <person name="Ropars J."/>
            <person name="Sedzielewska K."/>
            <person name="Noel J."/>
            <person name="Charron P."/>
            <person name="Farinelli L."/>
            <person name="Marton T."/>
            <person name="Kruger M."/>
            <person name="Pelin A."/>
            <person name="Brachmann A."/>
            <person name="Corradi N."/>
        </authorList>
    </citation>
    <scope>NUCLEOTIDE SEQUENCE [LARGE SCALE GENOMIC DNA]</scope>
    <source>
        <strain evidence="1 2">A4</strain>
    </source>
</reference>